<feature type="domain" description="C2H2-type" evidence="9">
    <location>
        <begin position="570"/>
        <end position="598"/>
    </location>
</feature>
<feature type="domain" description="C2H2-type" evidence="9">
    <location>
        <begin position="317"/>
        <end position="345"/>
    </location>
</feature>
<dbReference type="Pfam" id="PF13912">
    <property type="entry name" value="zf-C2H2_6"/>
    <property type="match status" value="1"/>
</dbReference>
<feature type="domain" description="C2H2-type" evidence="9">
    <location>
        <begin position="511"/>
        <end position="539"/>
    </location>
</feature>
<dbReference type="Proteomes" id="UP000440578">
    <property type="component" value="Unassembled WGS sequence"/>
</dbReference>
<evidence type="ECO:0000256" key="6">
    <source>
        <dbReference type="ARBA" id="ARBA00023242"/>
    </source>
</evidence>
<feature type="compositionally biased region" description="Low complexity" evidence="8">
    <location>
        <begin position="228"/>
        <end position="238"/>
    </location>
</feature>
<dbReference type="PROSITE" id="PS00028">
    <property type="entry name" value="ZINC_FINGER_C2H2_1"/>
    <property type="match status" value="8"/>
</dbReference>
<dbReference type="InterPro" id="IPR013087">
    <property type="entry name" value="Znf_C2H2_type"/>
</dbReference>
<feature type="domain" description="C2H2-type" evidence="9">
    <location>
        <begin position="372"/>
        <end position="394"/>
    </location>
</feature>
<organism evidence="10 11">
    <name type="scientific">Amphibalanus amphitrite</name>
    <name type="common">Striped barnacle</name>
    <name type="synonym">Balanus amphitrite</name>
    <dbReference type="NCBI Taxonomy" id="1232801"/>
    <lineage>
        <taxon>Eukaryota</taxon>
        <taxon>Metazoa</taxon>
        <taxon>Ecdysozoa</taxon>
        <taxon>Arthropoda</taxon>
        <taxon>Crustacea</taxon>
        <taxon>Multicrustacea</taxon>
        <taxon>Cirripedia</taxon>
        <taxon>Thoracica</taxon>
        <taxon>Thoracicalcarea</taxon>
        <taxon>Balanomorpha</taxon>
        <taxon>Balanoidea</taxon>
        <taxon>Balanidae</taxon>
        <taxon>Amphibalaninae</taxon>
        <taxon>Amphibalanus</taxon>
    </lineage>
</organism>
<keyword evidence="2" id="KW-0479">Metal-binding</keyword>
<dbReference type="FunFam" id="3.30.160.60:FF:000870">
    <property type="entry name" value="zinc finger protein 197 isoform X1"/>
    <property type="match status" value="1"/>
</dbReference>
<feature type="domain" description="C2H2-type" evidence="9">
    <location>
        <begin position="482"/>
        <end position="510"/>
    </location>
</feature>
<protein>
    <submittedName>
        <fullName evidence="10">Zinc finger protein 226</fullName>
    </submittedName>
</protein>
<name>A0A6A4WNT8_AMPAM</name>
<dbReference type="GO" id="GO:0005634">
    <property type="term" value="C:nucleus"/>
    <property type="evidence" value="ECO:0007669"/>
    <property type="project" value="UniProtKB-SubCell"/>
</dbReference>
<feature type="region of interest" description="Disordered" evidence="8">
    <location>
        <begin position="141"/>
        <end position="187"/>
    </location>
</feature>
<dbReference type="GO" id="GO:0008270">
    <property type="term" value="F:zinc ion binding"/>
    <property type="evidence" value="ECO:0007669"/>
    <property type="project" value="UniProtKB-KW"/>
</dbReference>
<keyword evidence="6" id="KW-0539">Nucleus</keyword>
<dbReference type="PROSITE" id="PS50157">
    <property type="entry name" value="ZINC_FINGER_C2H2_2"/>
    <property type="match status" value="11"/>
</dbReference>
<evidence type="ECO:0000313" key="11">
    <source>
        <dbReference type="Proteomes" id="UP000440578"/>
    </source>
</evidence>
<dbReference type="Gene3D" id="3.30.160.60">
    <property type="entry name" value="Classic Zinc Finger"/>
    <property type="match status" value="9"/>
</dbReference>
<comment type="caution">
    <text evidence="10">The sequence shown here is derived from an EMBL/GenBank/DDBJ whole genome shotgun (WGS) entry which is preliminary data.</text>
</comment>
<keyword evidence="4 7" id="KW-0863">Zinc-finger</keyword>
<feature type="region of interest" description="Disordered" evidence="8">
    <location>
        <begin position="199"/>
        <end position="252"/>
    </location>
</feature>
<evidence type="ECO:0000256" key="5">
    <source>
        <dbReference type="ARBA" id="ARBA00022833"/>
    </source>
</evidence>
<dbReference type="PANTHER" id="PTHR16515">
    <property type="entry name" value="PR DOMAIN ZINC FINGER PROTEIN"/>
    <property type="match status" value="1"/>
</dbReference>
<dbReference type="FunFam" id="3.30.160.60:FF:000624">
    <property type="entry name" value="zinc finger protein 697"/>
    <property type="match status" value="1"/>
</dbReference>
<sequence>MEAFAEQEVADVRTEGNSKYCIICLESVTFPALVKLRSKVKDVALPLSVDNESADIDETEDHDKDIFEPIDDRLYHCNTQTVRAVLLAILQPLHRPLPAGDVLCRRCFSLAVKVDTLRRQAYTLEARFLARLDSGEARLAAPASVVKRRRGRPSWARSSPPGTPPESQNYISAAPSPSPERLAGCSSASDKSVLINIEIRRDDDDGTEVQAESDEDAASVGSPDPEAPGDASPVASPSAPEPPPADPPPTYIREEETSQCGVCDLILETRVACREHMRQHLAKMVYFCPLCPVAMMSRNALEAHEIERHTDSPLRPYGCGQCGETFPTPRFLRRHQNEAHDRRLPCGHCKRTFRRRADLERHQDVHTGARPYVCNRCNKSFTSQPVWRKHLRTHGHRPRPYQCPQCGMSFLSELHLAVHSKSHRRTGLRCEHCERNFTTENRLRKHAETCLKRHSCDVCGKEFTKKVLLTHHIRTHTGEKPFICEYCGVGFAQRSNLTAHRSVVHLHEKPFVCDICDKAFTRKLLLTHHQRAAHSGERPARCSICPASFVSTQQLRVHQRAHQTSKERSHHCGMCAKSFSSAQRWKAHVLSAHSTKRQFQCPECGSAFARRAQLQAHMERQGHGPGPGNVIDIQQSTQHTVHDQSPSQPSSPLVLEQKLLHLPQKEAPLLPILANHLMKVLSLAHLQRPCPHLTQLWCPRLMLQEMGQGLDKR</sequence>
<evidence type="ECO:0000256" key="7">
    <source>
        <dbReference type="PROSITE-ProRule" id="PRU00042"/>
    </source>
</evidence>
<feature type="region of interest" description="Disordered" evidence="8">
    <location>
        <begin position="619"/>
        <end position="651"/>
    </location>
</feature>
<dbReference type="Pfam" id="PF00096">
    <property type="entry name" value="zf-C2H2"/>
    <property type="match status" value="7"/>
</dbReference>
<accession>A0A6A4WNT8</accession>
<keyword evidence="11" id="KW-1185">Reference proteome</keyword>
<evidence type="ECO:0000256" key="3">
    <source>
        <dbReference type="ARBA" id="ARBA00022737"/>
    </source>
</evidence>
<dbReference type="GO" id="GO:0048598">
    <property type="term" value="P:embryonic morphogenesis"/>
    <property type="evidence" value="ECO:0007669"/>
    <property type="project" value="UniProtKB-ARBA"/>
</dbReference>
<feature type="domain" description="C2H2-type" evidence="9">
    <location>
        <begin position="540"/>
        <end position="567"/>
    </location>
</feature>
<feature type="compositionally biased region" description="Acidic residues" evidence="8">
    <location>
        <begin position="204"/>
        <end position="217"/>
    </location>
</feature>
<evidence type="ECO:0000256" key="1">
    <source>
        <dbReference type="ARBA" id="ARBA00004123"/>
    </source>
</evidence>
<feature type="domain" description="C2H2-type" evidence="9">
    <location>
        <begin position="599"/>
        <end position="627"/>
    </location>
</feature>
<evidence type="ECO:0000256" key="2">
    <source>
        <dbReference type="ARBA" id="ARBA00022723"/>
    </source>
</evidence>
<dbReference type="SUPFAM" id="SSF57667">
    <property type="entry name" value="beta-beta-alpha zinc fingers"/>
    <property type="match status" value="7"/>
</dbReference>
<reference evidence="10 11" key="1">
    <citation type="submission" date="2019-07" db="EMBL/GenBank/DDBJ databases">
        <title>Draft genome assembly of a fouling barnacle, Amphibalanus amphitrite (Darwin, 1854): The first reference genome for Thecostraca.</title>
        <authorList>
            <person name="Kim W."/>
        </authorList>
    </citation>
    <scope>NUCLEOTIDE SEQUENCE [LARGE SCALE GENOMIC DNA]</scope>
    <source>
        <strain evidence="10">SNU_AA5</strain>
        <tissue evidence="10">Soma without cirri and trophi</tissue>
    </source>
</reference>
<evidence type="ECO:0000256" key="4">
    <source>
        <dbReference type="ARBA" id="ARBA00022771"/>
    </source>
</evidence>
<dbReference type="InterPro" id="IPR050331">
    <property type="entry name" value="Zinc_finger"/>
</dbReference>
<gene>
    <name evidence="10" type="primary">ZNF226_1</name>
    <name evidence="10" type="ORF">FJT64_022928</name>
</gene>
<dbReference type="PANTHER" id="PTHR16515:SF49">
    <property type="entry name" value="GASTRULA ZINC FINGER PROTEIN XLCGF49.1-LIKE-RELATED"/>
    <property type="match status" value="1"/>
</dbReference>
<dbReference type="OrthoDB" id="427030at2759"/>
<dbReference type="FunFam" id="3.30.160.60:FF:000710">
    <property type="entry name" value="Zinc finger protein 768"/>
    <property type="match status" value="1"/>
</dbReference>
<keyword evidence="5" id="KW-0862">Zinc</keyword>
<evidence type="ECO:0000259" key="9">
    <source>
        <dbReference type="PROSITE" id="PS50157"/>
    </source>
</evidence>
<dbReference type="EMBL" id="VIIS01000753">
    <property type="protein sequence ID" value="KAF0305390.1"/>
    <property type="molecule type" value="Genomic_DNA"/>
</dbReference>
<dbReference type="FunFam" id="3.30.160.60:FF:000100">
    <property type="entry name" value="Zinc finger 45-like"/>
    <property type="match status" value="1"/>
</dbReference>
<proteinExistence type="predicted"/>
<dbReference type="AlphaFoldDB" id="A0A6A4WNT8"/>
<keyword evidence="3" id="KW-0677">Repeat</keyword>
<feature type="compositionally biased region" description="Pro residues" evidence="8">
    <location>
        <begin position="239"/>
        <end position="250"/>
    </location>
</feature>
<evidence type="ECO:0000313" key="10">
    <source>
        <dbReference type="EMBL" id="KAF0305390.1"/>
    </source>
</evidence>
<dbReference type="GO" id="GO:0010468">
    <property type="term" value="P:regulation of gene expression"/>
    <property type="evidence" value="ECO:0007669"/>
    <property type="project" value="TreeGrafter"/>
</dbReference>
<dbReference type="SMART" id="SM00355">
    <property type="entry name" value="ZnF_C2H2"/>
    <property type="match status" value="13"/>
</dbReference>
<feature type="domain" description="C2H2-type" evidence="9">
    <location>
        <begin position="428"/>
        <end position="455"/>
    </location>
</feature>
<dbReference type="InterPro" id="IPR036236">
    <property type="entry name" value="Znf_C2H2_sf"/>
</dbReference>
<feature type="domain" description="C2H2-type" evidence="9">
    <location>
        <begin position="454"/>
        <end position="481"/>
    </location>
</feature>
<feature type="domain" description="C2H2-type" evidence="9">
    <location>
        <begin position="401"/>
        <end position="423"/>
    </location>
</feature>
<dbReference type="FunFam" id="3.30.160.60:FF:000446">
    <property type="entry name" value="Zinc finger protein"/>
    <property type="match status" value="1"/>
</dbReference>
<feature type="domain" description="C2H2-type" evidence="9">
    <location>
        <begin position="344"/>
        <end position="371"/>
    </location>
</feature>
<comment type="subcellular location">
    <subcellularLocation>
        <location evidence="1">Nucleus</location>
    </subcellularLocation>
</comment>
<evidence type="ECO:0000256" key="8">
    <source>
        <dbReference type="SAM" id="MobiDB-lite"/>
    </source>
</evidence>